<evidence type="ECO:0000256" key="8">
    <source>
        <dbReference type="ARBA" id="ARBA00022801"/>
    </source>
</evidence>
<dbReference type="InterPro" id="IPR043502">
    <property type="entry name" value="DNA/RNA_pol_sf"/>
</dbReference>
<dbReference type="PROSITE" id="PS50013">
    <property type="entry name" value="CHROMO_2"/>
    <property type="match status" value="1"/>
</dbReference>
<dbReference type="EMBL" id="OAPG01000001">
    <property type="protein sequence ID" value="SNX81296.1"/>
    <property type="molecule type" value="Genomic_DNA"/>
</dbReference>
<keyword evidence="20" id="KW-1185">Reference proteome</keyword>
<dbReference type="AlphaFoldDB" id="A0AAJ4XGI9"/>
<evidence type="ECO:0000256" key="15">
    <source>
        <dbReference type="ARBA" id="ARBA00023172"/>
    </source>
</evidence>
<keyword evidence="1" id="KW-0645">Protease</keyword>
<dbReference type="Gene3D" id="3.30.420.10">
    <property type="entry name" value="Ribonuclease H-like superfamily/Ribonuclease H"/>
    <property type="match status" value="1"/>
</dbReference>
<evidence type="ECO:0000259" key="16">
    <source>
        <dbReference type="PROSITE" id="PS50013"/>
    </source>
</evidence>
<dbReference type="InterPro" id="IPR016197">
    <property type="entry name" value="Chromo-like_dom_sf"/>
</dbReference>
<keyword evidence="14" id="KW-0238">DNA-binding</keyword>
<organism evidence="19 20">
    <name type="scientific">Melanopsichium pennsylvanicum</name>
    <dbReference type="NCBI Taxonomy" id="63383"/>
    <lineage>
        <taxon>Eukaryota</taxon>
        <taxon>Fungi</taxon>
        <taxon>Dikarya</taxon>
        <taxon>Basidiomycota</taxon>
        <taxon>Ustilaginomycotina</taxon>
        <taxon>Ustilaginomycetes</taxon>
        <taxon>Ustilaginales</taxon>
        <taxon>Ustilaginaceae</taxon>
        <taxon>Melanopsichium</taxon>
    </lineage>
</organism>
<comment type="caution">
    <text evidence="19">The sequence shown here is derived from an EMBL/GenBank/DDBJ whole genome shotgun (WGS) entry which is preliminary data.</text>
</comment>
<dbReference type="GO" id="GO:0004190">
    <property type="term" value="F:aspartic-type endopeptidase activity"/>
    <property type="evidence" value="ECO:0007669"/>
    <property type="project" value="UniProtKB-KW"/>
</dbReference>
<dbReference type="GO" id="GO:0004519">
    <property type="term" value="F:endonuclease activity"/>
    <property type="evidence" value="ECO:0007669"/>
    <property type="project" value="UniProtKB-KW"/>
</dbReference>
<keyword evidence="2" id="KW-0808">Transferase</keyword>
<dbReference type="InterPro" id="IPR001584">
    <property type="entry name" value="Integrase_cat-core"/>
</dbReference>
<evidence type="ECO:0000256" key="10">
    <source>
        <dbReference type="ARBA" id="ARBA00022884"/>
    </source>
</evidence>
<dbReference type="PANTHER" id="PTHR37984:SF5">
    <property type="entry name" value="PROTEIN NYNRIN-LIKE"/>
    <property type="match status" value="1"/>
</dbReference>
<dbReference type="FunFam" id="3.30.70.270:FF:000020">
    <property type="entry name" value="Transposon Tf2-6 polyprotein-like Protein"/>
    <property type="match status" value="1"/>
</dbReference>
<dbReference type="PROSITE" id="PS50878">
    <property type="entry name" value="RT_POL"/>
    <property type="match status" value="1"/>
</dbReference>
<dbReference type="GO" id="GO:0003887">
    <property type="term" value="F:DNA-directed DNA polymerase activity"/>
    <property type="evidence" value="ECO:0007669"/>
    <property type="project" value="UniProtKB-KW"/>
</dbReference>
<evidence type="ECO:0000256" key="2">
    <source>
        <dbReference type="ARBA" id="ARBA00022679"/>
    </source>
</evidence>
<dbReference type="InterPro" id="IPR041373">
    <property type="entry name" value="RT_RNaseH"/>
</dbReference>
<evidence type="ECO:0000256" key="7">
    <source>
        <dbReference type="ARBA" id="ARBA00022759"/>
    </source>
</evidence>
<protein>
    <submittedName>
        <fullName evidence="19">Related to Gag-pol polyprotein</fullName>
    </submittedName>
</protein>
<dbReference type="SUPFAM" id="SSF53098">
    <property type="entry name" value="Ribonuclease H-like"/>
    <property type="match status" value="1"/>
</dbReference>
<dbReference type="Pfam" id="PF17917">
    <property type="entry name" value="RT_RNaseH"/>
    <property type="match status" value="1"/>
</dbReference>
<keyword evidence="12" id="KW-0695">RNA-directed DNA polymerase</keyword>
<dbReference type="PROSITE" id="PS50994">
    <property type="entry name" value="INTEGRASE"/>
    <property type="match status" value="1"/>
</dbReference>
<evidence type="ECO:0000256" key="1">
    <source>
        <dbReference type="ARBA" id="ARBA00022670"/>
    </source>
</evidence>
<evidence type="ECO:0000256" key="11">
    <source>
        <dbReference type="ARBA" id="ARBA00022908"/>
    </source>
</evidence>
<dbReference type="Gene3D" id="1.10.340.70">
    <property type="match status" value="1"/>
</dbReference>
<dbReference type="InterPro" id="IPR056924">
    <property type="entry name" value="SH3_Tf2-1"/>
</dbReference>
<keyword evidence="6" id="KW-0064">Aspartyl protease</keyword>
<dbReference type="InterPro" id="IPR036397">
    <property type="entry name" value="RNaseH_sf"/>
</dbReference>
<dbReference type="Pfam" id="PF00078">
    <property type="entry name" value="RVT_1"/>
    <property type="match status" value="1"/>
</dbReference>
<dbReference type="Pfam" id="PF00665">
    <property type="entry name" value="rve"/>
    <property type="match status" value="1"/>
</dbReference>
<evidence type="ECO:0000256" key="3">
    <source>
        <dbReference type="ARBA" id="ARBA00022695"/>
    </source>
</evidence>
<dbReference type="Gene3D" id="2.40.50.40">
    <property type="match status" value="1"/>
</dbReference>
<keyword evidence="11" id="KW-0229">DNA integration</keyword>
<dbReference type="GO" id="GO:0015074">
    <property type="term" value="P:DNA integration"/>
    <property type="evidence" value="ECO:0007669"/>
    <property type="project" value="UniProtKB-KW"/>
</dbReference>
<evidence type="ECO:0000313" key="19">
    <source>
        <dbReference type="EMBL" id="SNX81296.1"/>
    </source>
</evidence>
<dbReference type="GO" id="GO:0005634">
    <property type="term" value="C:nucleus"/>
    <property type="evidence" value="ECO:0007669"/>
    <property type="project" value="UniProtKB-ARBA"/>
</dbReference>
<dbReference type="InterPro" id="IPR041588">
    <property type="entry name" value="Integrase_H2C2"/>
</dbReference>
<dbReference type="Gene3D" id="3.10.20.370">
    <property type="match status" value="1"/>
</dbReference>
<feature type="domain" description="Reverse transcriptase" evidence="17">
    <location>
        <begin position="1"/>
        <end position="82"/>
    </location>
</feature>
<evidence type="ECO:0000259" key="17">
    <source>
        <dbReference type="PROSITE" id="PS50878"/>
    </source>
</evidence>
<evidence type="ECO:0000313" key="20">
    <source>
        <dbReference type="Proteomes" id="UP001294444"/>
    </source>
</evidence>
<dbReference type="InterPro" id="IPR023780">
    <property type="entry name" value="Chromo_domain"/>
</dbReference>
<feature type="domain" description="Integrase catalytic" evidence="18">
    <location>
        <begin position="507"/>
        <end position="666"/>
    </location>
</feature>
<gene>
    <name evidence="19" type="ORF">MEPE_00001</name>
</gene>
<dbReference type="FunFam" id="3.30.420.10:FF:000032">
    <property type="entry name" value="Retrovirus-related Pol polyprotein from transposon 297-like Protein"/>
    <property type="match status" value="1"/>
</dbReference>
<dbReference type="CDD" id="cd01647">
    <property type="entry name" value="RT_LTR"/>
    <property type="match status" value="1"/>
</dbReference>
<dbReference type="Pfam" id="PF00385">
    <property type="entry name" value="Chromo"/>
    <property type="match status" value="1"/>
</dbReference>
<dbReference type="GO" id="GO:0003723">
    <property type="term" value="F:RNA binding"/>
    <property type="evidence" value="ECO:0007669"/>
    <property type="project" value="UniProtKB-KW"/>
</dbReference>
<keyword evidence="7" id="KW-0255">Endonuclease</keyword>
<keyword evidence="5" id="KW-0479">Metal-binding</keyword>
<dbReference type="GO" id="GO:0046872">
    <property type="term" value="F:metal ion binding"/>
    <property type="evidence" value="ECO:0007669"/>
    <property type="project" value="UniProtKB-KW"/>
</dbReference>
<evidence type="ECO:0000256" key="4">
    <source>
        <dbReference type="ARBA" id="ARBA00022722"/>
    </source>
</evidence>
<keyword evidence="9" id="KW-0460">Magnesium</keyword>
<dbReference type="PANTHER" id="PTHR37984">
    <property type="entry name" value="PROTEIN CBG26694"/>
    <property type="match status" value="1"/>
</dbReference>
<dbReference type="SMART" id="SM00298">
    <property type="entry name" value="CHROMO"/>
    <property type="match status" value="1"/>
</dbReference>
<evidence type="ECO:0000256" key="5">
    <source>
        <dbReference type="ARBA" id="ARBA00022723"/>
    </source>
</evidence>
<dbReference type="Proteomes" id="UP001294444">
    <property type="component" value="Unassembled WGS sequence"/>
</dbReference>
<dbReference type="CDD" id="cd00024">
    <property type="entry name" value="CD_CSD"/>
    <property type="match status" value="1"/>
</dbReference>
<keyword evidence="8" id="KW-0378">Hydrolase</keyword>
<keyword evidence="4" id="KW-0540">Nuclease</keyword>
<dbReference type="GO" id="GO:0006310">
    <property type="term" value="P:DNA recombination"/>
    <property type="evidence" value="ECO:0007669"/>
    <property type="project" value="UniProtKB-KW"/>
</dbReference>
<dbReference type="InterPro" id="IPR000477">
    <property type="entry name" value="RT_dom"/>
</dbReference>
<dbReference type="GO" id="GO:0006508">
    <property type="term" value="P:proteolysis"/>
    <property type="evidence" value="ECO:0007669"/>
    <property type="project" value="UniProtKB-KW"/>
</dbReference>
<dbReference type="SUPFAM" id="SSF54160">
    <property type="entry name" value="Chromo domain-like"/>
    <property type="match status" value="1"/>
</dbReference>
<dbReference type="Pfam" id="PF17921">
    <property type="entry name" value="Integrase_H2C2"/>
    <property type="match status" value="1"/>
</dbReference>
<keyword evidence="10" id="KW-0694">RNA-binding</keyword>
<evidence type="ECO:0000256" key="6">
    <source>
        <dbReference type="ARBA" id="ARBA00022750"/>
    </source>
</evidence>
<dbReference type="GO" id="GO:0003964">
    <property type="term" value="F:RNA-directed DNA polymerase activity"/>
    <property type="evidence" value="ECO:0007669"/>
    <property type="project" value="UniProtKB-KW"/>
</dbReference>
<dbReference type="Pfam" id="PF24626">
    <property type="entry name" value="SH3_Tf2-1"/>
    <property type="match status" value="1"/>
</dbReference>
<dbReference type="CDD" id="cd09274">
    <property type="entry name" value="RNase_HI_RT_Ty3"/>
    <property type="match status" value="1"/>
</dbReference>
<dbReference type="SUPFAM" id="SSF56672">
    <property type="entry name" value="DNA/RNA polymerases"/>
    <property type="match status" value="1"/>
</dbReference>
<dbReference type="FunFam" id="3.30.70.270:FF:000003">
    <property type="entry name" value="Transposon Ty3-G Gag-Pol polyprotein"/>
    <property type="match status" value="1"/>
</dbReference>
<evidence type="ECO:0000259" key="18">
    <source>
        <dbReference type="PROSITE" id="PS50994"/>
    </source>
</evidence>
<evidence type="ECO:0000256" key="9">
    <source>
        <dbReference type="ARBA" id="ARBA00022842"/>
    </source>
</evidence>
<keyword evidence="13" id="KW-0239">DNA-directed DNA polymerase</keyword>
<evidence type="ECO:0000256" key="12">
    <source>
        <dbReference type="ARBA" id="ARBA00022918"/>
    </source>
</evidence>
<evidence type="ECO:0000256" key="13">
    <source>
        <dbReference type="ARBA" id="ARBA00022932"/>
    </source>
</evidence>
<name>A0AAJ4XGI9_9BASI</name>
<accession>A0AAJ4XGI9</accession>
<reference evidence="19" key="1">
    <citation type="submission" date="2023-10" db="EMBL/GenBank/DDBJ databases">
        <authorList>
            <person name="Guldener U."/>
        </authorList>
    </citation>
    <scope>NUCLEOTIDE SEQUENCE</scope>
    <source>
        <strain evidence="19">Mp4</strain>
    </source>
</reference>
<dbReference type="GO" id="GO:0003677">
    <property type="term" value="F:DNA binding"/>
    <property type="evidence" value="ECO:0007669"/>
    <property type="project" value="UniProtKB-KW"/>
</dbReference>
<dbReference type="InterPro" id="IPR000953">
    <property type="entry name" value="Chromo/chromo_shadow_dom"/>
</dbReference>
<proteinExistence type="predicted"/>
<dbReference type="GO" id="GO:0006338">
    <property type="term" value="P:chromatin remodeling"/>
    <property type="evidence" value="ECO:0007669"/>
    <property type="project" value="UniProtKB-ARBA"/>
</dbReference>
<dbReference type="InterPro" id="IPR050951">
    <property type="entry name" value="Retrovirus_Pol_polyprotein"/>
</dbReference>
<keyword evidence="15" id="KW-0233">DNA recombination</keyword>
<dbReference type="Gene3D" id="3.30.70.270">
    <property type="match status" value="2"/>
</dbReference>
<keyword evidence="3" id="KW-0548">Nucleotidyltransferase</keyword>
<dbReference type="InterPro" id="IPR012337">
    <property type="entry name" value="RNaseH-like_sf"/>
</dbReference>
<evidence type="ECO:0000256" key="14">
    <source>
        <dbReference type="ARBA" id="ARBA00023125"/>
    </source>
</evidence>
<sequence>MPFGLANAPLHFQSLINSIYRDIISVFVVVYLDDFLIFSNNEEEHIGHVREVLERLQDNRLFAKLSKCTFHTDQVKFLGYIIKPGGIEMEPKKVRTIKEWPIPASIHNIQRFLGFANFYRRFIAHFAWIARPLTSLIKPMERFKKFELPEDAQYAFHKLIETFTTARVLKHFNYHLPTRQETNASNFAIAGVLKQEHKKHWHPVAYCSRKMQPAKRNYEIHDKELLAVMACLQQWQHMLAGLPSQLVIYTDHEALKYFKSQRRINRRQACWAVVLADYNFVLHYRPGNKGGEPDALTWQLDMQPAGMEKEHNMRQLLLASVFEPLGRNLNQRESVVAYPILMQHWIKHGTATGSQPETRVTTTAPTMEEIATGGLISLIRTFQPLVKQLKEIHQHNPFEVKDGLWDKNGRMVVPKVTLGGRKGKARPQVANQSLSVEHLRYMVMTQCYDGIKAGHMGQDATLNLARRHYWWPGMAAWVADYVASCPVCARYKTPRHKPYGLLQPLSTPERPWGSISLDFIEGLPSSSGFDSILVVVDRLSKLAVVMPTHKTATSKDTVELLQAQVFKRFGMPKHIVSDRGQQFISAVWKDFAQQHNIKHLLSTAYHPQTDGQTEWVNQVVEQYLRIYCNYKQNNWANLLPMAEFVYNNTVHSSIGVSPFFACYGWNPKMHPELPEQVGILNPERQEYAKTNKELVQYLQEQSRQAQLRAVKQYNWKHKDIEFKVGDKVYVSTKNWATQRPTAKLDTRFAGPFLVIEQIGRRAYWLQLPSLVRVHDIFHVSMLEHTKDSRLEGCSKIQPYPTLHDEDLEFEVEAIVNMCWRQGQVEYLVQWKGYPEEAASWEPVEAINAPQLIQDYG</sequence>
<feature type="domain" description="Chromo" evidence="16">
    <location>
        <begin position="809"/>
        <end position="856"/>
    </location>
</feature>
<dbReference type="InterPro" id="IPR043128">
    <property type="entry name" value="Rev_trsase/Diguanyl_cyclase"/>
</dbReference>